<dbReference type="PANTHER" id="PTHR42188">
    <property type="entry name" value="23S RRNA-SPECIFIC ENDONUCLEASE VAPC20"/>
    <property type="match status" value="1"/>
</dbReference>
<gene>
    <name evidence="2" type="ORF">SDC9_37497</name>
</gene>
<dbReference type="SUPFAM" id="SSF88723">
    <property type="entry name" value="PIN domain-like"/>
    <property type="match status" value="1"/>
</dbReference>
<evidence type="ECO:0000259" key="1">
    <source>
        <dbReference type="Pfam" id="PF01850"/>
    </source>
</evidence>
<dbReference type="InterPro" id="IPR002716">
    <property type="entry name" value="PIN_dom"/>
</dbReference>
<accession>A0A644VJ60</accession>
<comment type="caution">
    <text evidence="2">The sequence shown here is derived from an EMBL/GenBank/DDBJ whole genome shotgun (WGS) entry which is preliminary data.</text>
</comment>
<dbReference type="AlphaFoldDB" id="A0A644VJ60"/>
<sequence>MIFLDANYIIALFVDNHKYYKRANKIYEDIKDQDLIISNSIILEVMTVLNIKLKVSKEKLEEIYNRMNNGSFGIVEDISVYDDALIRQISYFPDRLPFFDCLYIELMDQMAIKKIATFDKHFNNKEVEVIGNKYYNI</sequence>
<dbReference type="GO" id="GO:0016075">
    <property type="term" value="P:rRNA catabolic process"/>
    <property type="evidence" value="ECO:0007669"/>
    <property type="project" value="TreeGrafter"/>
</dbReference>
<reference evidence="2" key="1">
    <citation type="submission" date="2019-08" db="EMBL/GenBank/DDBJ databases">
        <authorList>
            <person name="Kucharzyk K."/>
            <person name="Murdoch R.W."/>
            <person name="Higgins S."/>
            <person name="Loffler F."/>
        </authorList>
    </citation>
    <scope>NUCLEOTIDE SEQUENCE</scope>
</reference>
<dbReference type="Gene3D" id="3.40.50.1010">
    <property type="entry name" value="5'-nuclease"/>
    <property type="match status" value="1"/>
</dbReference>
<dbReference type="GO" id="GO:0004521">
    <property type="term" value="F:RNA endonuclease activity"/>
    <property type="evidence" value="ECO:0007669"/>
    <property type="project" value="InterPro"/>
</dbReference>
<name>A0A644VJ60_9ZZZZ</name>
<dbReference type="PANTHER" id="PTHR42188:SF1">
    <property type="entry name" value="23S RRNA-SPECIFIC ENDONUCLEASE VAPC20"/>
    <property type="match status" value="1"/>
</dbReference>
<feature type="domain" description="PIN" evidence="1">
    <location>
        <begin position="2"/>
        <end position="125"/>
    </location>
</feature>
<dbReference type="InterPro" id="IPR039018">
    <property type="entry name" value="VapC20-like"/>
</dbReference>
<dbReference type="Pfam" id="PF01850">
    <property type="entry name" value="PIN"/>
    <property type="match status" value="1"/>
</dbReference>
<dbReference type="InterPro" id="IPR029060">
    <property type="entry name" value="PIN-like_dom_sf"/>
</dbReference>
<protein>
    <recommendedName>
        <fullName evidence="1">PIN domain-containing protein</fullName>
    </recommendedName>
</protein>
<dbReference type="CDD" id="cd09854">
    <property type="entry name" value="PIN_VapC-like"/>
    <property type="match status" value="1"/>
</dbReference>
<organism evidence="2">
    <name type="scientific">bioreactor metagenome</name>
    <dbReference type="NCBI Taxonomy" id="1076179"/>
    <lineage>
        <taxon>unclassified sequences</taxon>
        <taxon>metagenomes</taxon>
        <taxon>ecological metagenomes</taxon>
    </lineage>
</organism>
<evidence type="ECO:0000313" key="2">
    <source>
        <dbReference type="EMBL" id="MPL91429.1"/>
    </source>
</evidence>
<dbReference type="EMBL" id="VSSQ01000329">
    <property type="protein sequence ID" value="MPL91429.1"/>
    <property type="molecule type" value="Genomic_DNA"/>
</dbReference>
<proteinExistence type="predicted"/>